<dbReference type="AlphaFoldDB" id="S0GME8"/>
<feature type="domain" description="Glycosyl hydrolase family 95 catalytic" evidence="3">
    <location>
        <begin position="320"/>
        <end position="646"/>
    </location>
</feature>
<feature type="chain" id="PRO_5004497872" description="DUF5703 domain-containing protein" evidence="1">
    <location>
        <begin position="26"/>
        <end position="843"/>
    </location>
</feature>
<reference evidence="4 5" key="1">
    <citation type="submission" date="2013-04" db="EMBL/GenBank/DDBJ databases">
        <title>The Genome Sequence of Parabacteroides goldsteinii dnLKV18.</title>
        <authorList>
            <consortium name="The Broad Institute Genomics Platform"/>
            <consortium name="The Broad Institute Genome Sequencing Center for Infectious Disease"/>
            <person name="Earl A."/>
            <person name="Xavier R."/>
            <person name="Kuhn K."/>
            <person name="Stappenbeck T."/>
            <person name="Walker B."/>
            <person name="Young S."/>
            <person name="Zeng Q."/>
            <person name="Gargeya S."/>
            <person name="Fitzgerald M."/>
            <person name="Haas B."/>
            <person name="Abouelleil A."/>
            <person name="Allen A.W."/>
            <person name="Alvarado L."/>
            <person name="Arachchi H.M."/>
            <person name="Berlin A.M."/>
            <person name="Chapman S.B."/>
            <person name="Gainer-Dewar J."/>
            <person name="Goldberg J."/>
            <person name="Griggs A."/>
            <person name="Gujja S."/>
            <person name="Hansen M."/>
            <person name="Howarth C."/>
            <person name="Imamovic A."/>
            <person name="Ireland A."/>
            <person name="Larimer J."/>
            <person name="McCowan C."/>
            <person name="Murphy C."/>
            <person name="Pearson M."/>
            <person name="Poon T.W."/>
            <person name="Priest M."/>
            <person name="Roberts A."/>
            <person name="Saif S."/>
            <person name="Shea T."/>
            <person name="Sisk P."/>
            <person name="Sykes S."/>
            <person name="Wortman J."/>
            <person name="Nusbaum C."/>
            <person name="Birren B."/>
        </authorList>
    </citation>
    <scope>NUCLEOTIDE SEQUENCE [LARGE SCALE GENOMIC DNA]</scope>
    <source>
        <strain evidence="5">dnLKV18</strain>
    </source>
</reference>
<dbReference type="Pfam" id="PF22124">
    <property type="entry name" value="Glyco_hydro_95_cat"/>
    <property type="match status" value="1"/>
</dbReference>
<dbReference type="RefSeq" id="WP_010801580.1">
    <property type="nucleotide sequence ID" value="NZ_KE159522.1"/>
</dbReference>
<sequence>MVHKNKIQKNITLFFFILTSLFSRAQENTTYEYLQLKSSPFKVDESYLSKHDIVYFSPTQLEAEGFPMGNGNLGGMIWNHDNGIELQINKNDLWTDLIPEEGNTSVLRHAARLKIDFGIPVFNWIHLNNFEGRLSLQKGETTYKAKTAYSTTHINTWLAHGKNIWVLECDNLPNEAILGNNLIATISLERLGSRAFAGWYAGYFPASTTVGIGKTQSSINDHDMIIEEKGDGLHFATVCRIIKEPTLPITINTHRIEQKTNKNKFTILISVVTNRENTQPVIAAKQLLNEAEAIGIEELKKEKDQWYKNFWSNSFIKLGNDYLENIYYLRRYLMAAGSQGEFPVAFNGGLWRWNRDVLNWVTPHHWNTQQQYWGLCAQNDCQLMLPYLNTYFKMIPSGEALAKEKGATNDALLITEAHCFSGEQVSKNRGDMKHNFTPASQIASLFWDYYAFTGDKKFLENKAYPFMKKAANFYLDKLQWDAEKKEYYLLSSVYESADIDYVKNAISDRNCIEQLFKNCIKTASLLNVDKDKTIRWEHVLKHLWKRSFEQFENGSEVIAPAEEYYTDKRYSAWNWGCGGSIAFPANLIGIDEKNTRLGKAVINLVKFRDEANAHYPMPEIAARMGLGDQALQYLINGVNIHQMYPQGLMHNVTGYPDNIYDLKSIHDLLNHTYTIRSHDFFQCGMESISNYGTTINEMILQSNENKIRVFPAIPSAWDTTRIAFTLLARGAFIVSSERDEQAQVTQIGIKSLKGNICKIQNPWIDKENIIVQQEKNGKKIKYKIEVGNVISFATKPNTEYIIRVNKKKYTHTDTTYSGTLNEKVKHSGNRILGKLSGWNDSDR</sequence>
<dbReference type="InterPro" id="IPR013780">
    <property type="entry name" value="Glyco_hydro_b"/>
</dbReference>
<keyword evidence="5" id="KW-1185">Reference proteome</keyword>
<evidence type="ECO:0008006" key="6">
    <source>
        <dbReference type="Google" id="ProtNLM"/>
    </source>
</evidence>
<dbReference type="Gene3D" id="1.50.10.10">
    <property type="match status" value="1"/>
</dbReference>
<dbReference type="PANTHER" id="PTHR31084:SF0">
    <property type="entry name" value="ALPHA-L-FUCOSIDASE 2"/>
    <property type="match status" value="1"/>
</dbReference>
<comment type="caution">
    <text evidence="4">The sequence shown here is derived from an EMBL/GenBank/DDBJ whole genome shotgun (WGS) entry which is preliminary data.</text>
</comment>
<dbReference type="Pfam" id="PF21307">
    <property type="entry name" value="Glyco_hydro_95_C"/>
    <property type="match status" value="1"/>
</dbReference>
<dbReference type="Gene3D" id="2.60.40.1180">
    <property type="entry name" value="Golgi alpha-mannosidase II"/>
    <property type="match status" value="1"/>
</dbReference>
<feature type="domain" description="Alpha fucosidase A-like C-terminal" evidence="2">
    <location>
        <begin position="701"/>
        <end position="802"/>
    </location>
</feature>
<evidence type="ECO:0000313" key="4">
    <source>
        <dbReference type="EMBL" id="EOS14170.1"/>
    </source>
</evidence>
<dbReference type="PATRIC" id="fig|1235789.3.peg.5009"/>
<dbReference type="PANTHER" id="PTHR31084">
    <property type="entry name" value="ALPHA-L-FUCOSIDASE 2"/>
    <property type="match status" value="1"/>
</dbReference>
<dbReference type="GO" id="GO:0005975">
    <property type="term" value="P:carbohydrate metabolic process"/>
    <property type="evidence" value="ECO:0007669"/>
    <property type="project" value="InterPro"/>
</dbReference>
<evidence type="ECO:0000259" key="2">
    <source>
        <dbReference type="Pfam" id="PF21307"/>
    </source>
</evidence>
<evidence type="ECO:0000256" key="1">
    <source>
        <dbReference type="SAM" id="SignalP"/>
    </source>
</evidence>
<feature type="signal peptide" evidence="1">
    <location>
        <begin position="1"/>
        <end position="25"/>
    </location>
</feature>
<dbReference type="SUPFAM" id="SSF48208">
    <property type="entry name" value="Six-hairpin glycosidases"/>
    <property type="match status" value="1"/>
</dbReference>
<organism evidence="4 5">
    <name type="scientific">Parabacteroides goldsteinii dnLKV18</name>
    <dbReference type="NCBI Taxonomy" id="1235789"/>
    <lineage>
        <taxon>Bacteria</taxon>
        <taxon>Pseudomonadati</taxon>
        <taxon>Bacteroidota</taxon>
        <taxon>Bacteroidia</taxon>
        <taxon>Bacteroidales</taxon>
        <taxon>Tannerellaceae</taxon>
        <taxon>Parabacteroides</taxon>
    </lineage>
</organism>
<dbReference type="Gene3D" id="2.70.98.50">
    <property type="entry name" value="putative glycoside hydrolase family protein from bacillus halodurans"/>
    <property type="match status" value="1"/>
</dbReference>
<evidence type="ECO:0000313" key="5">
    <source>
        <dbReference type="Proteomes" id="UP000014140"/>
    </source>
</evidence>
<gene>
    <name evidence="4" type="ORF">C803_04996</name>
</gene>
<dbReference type="InterPro" id="IPR012341">
    <property type="entry name" value="6hp_glycosidase-like_sf"/>
</dbReference>
<dbReference type="InterPro" id="IPR054363">
    <property type="entry name" value="GH95_cat"/>
</dbReference>
<dbReference type="GO" id="GO:0004560">
    <property type="term" value="F:alpha-L-fucosidase activity"/>
    <property type="evidence" value="ECO:0007669"/>
    <property type="project" value="TreeGrafter"/>
</dbReference>
<name>S0GME8_9BACT</name>
<dbReference type="InterPro" id="IPR049053">
    <property type="entry name" value="AFCA-like_C"/>
</dbReference>
<protein>
    <recommendedName>
        <fullName evidence="6">DUF5703 domain-containing protein</fullName>
    </recommendedName>
</protein>
<accession>S0GME8</accession>
<dbReference type="InterPro" id="IPR008928">
    <property type="entry name" value="6-hairpin_glycosidase_sf"/>
</dbReference>
<proteinExistence type="predicted"/>
<evidence type="ECO:0000259" key="3">
    <source>
        <dbReference type="Pfam" id="PF22124"/>
    </source>
</evidence>
<dbReference type="Proteomes" id="UP000014140">
    <property type="component" value="Unassembled WGS sequence"/>
</dbReference>
<dbReference type="EMBL" id="ASSQ01000022">
    <property type="protein sequence ID" value="EOS14170.1"/>
    <property type="molecule type" value="Genomic_DNA"/>
</dbReference>
<dbReference type="HOGENOM" id="CLU_014621_0_0_10"/>
<keyword evidence="1" id="KW-0732">Signal</keyword>